<dbReference type="KEGG" id="hdt:HYPDE_37463"/>
<proteinExistence type="predicted"/>
<organism evidence="1 2">
    <name type="scientific">Hyphomicrobium denitrificans 1NES1</name>
    <dbReference type="NCBI Taxonomy" id="670307"/>
    <lineage>
        <taxon>Bacteria</taxon>
        <taxon>Pseudomonadati</taxon>
        <taxon>Pseudomonadota</taxon>
        <taxon>Alphaproteobacteria</taxon>
        <taxon>Hyphomicrobiales</taxon>
        <taxon>Hyphomicrobiaceae</taxon>
        <taxon>Hyphomicrobium</taxon>
    </lineage>
</organism>
<dbReference type="HOGENOM" id="CLU_2788258_0_0_5"/>
<dbReference type="AlphaFoldDB" id="N0B6F3"/>
<sequence length="68" mass="7514">MEQSLKSGVGGATTETWNLRKSSMKLIYGIESGRPTVTTCNSEDGRHHADGHKERFNRLVSKAAKPKK</sequence>
<evidence type="ECO:0000313" key="1">
    <source>
        <dbReference type="EMBL" id="AGK59164.1"/>
    </source>
</evidence>
<accession>N0B6F3</accession>
<evidence type="ECO:0000313" key="2">
    <source>
        <dbReference type="Proteomes" id="UP000005952"/>
    </source>
</evidence>
<name>N0B6F3_9HYPH</name>
<keyword evidence="2" id="KW-1185">Reference proteome</keyword>
<dbReference type="STRING" id="670307.HYPDE_37463"/>
<reference evidence="1 2" key="1">
    <citation type="journal article" date="2013" name="Genome Announc.">
        <title>Genome sequences for three denitrifying bacterial strains isolated from a uranium- and nitrate-contaminated subsurface environment.</title>
        <authorList>
            <person name="Venkatramanan R."/>
            <person name="Prakash O."/>
            <person name="Woyke T."/>
            <person name="Chain P."/>
            <person name="Goodwin L.A."/>
            <person name="Watson D."/>
            <person name="Brooks S."/>
            <person name="Kostka J.E."/>
            <person name="Green S.J."/>
        </authorList>
    </citation>
    <scope>NUCLEOTIDE SEQUENCE [LARGE SCALE GENOMIC DNA]</scope>
    <source>
        <strain evidence="1 2">1NES1</strain>
    </source>
</reference>
<dbReference type="Proteomes" id="UP000005952">
    <property type="component" value="Chromosome"/>
</dbReference>
<gene>
    <name evidence="1" type="ORF">HYPDE_37463</name>
</gene>
<dbReference type="EMBL" id="CP005587">
    <property type="protein sequence ID" value="AGK59164.1"/>
    <property type="molecule type" value="Genomic_DNA"/>
</dbReference>
<protein>
    <submittedName>
        <fullName evidence="1">Uncharacterized protein</fullName>
    </submittedName>
</protein>